<dbReference type="Proteomes" id="UP000824540">
    <property type="component" value="Unassembled WGS sequence"/>
</dbReference>
<accession>A0A8T2PHZ0</accession>
<dbReference type="AlphaFoldDB" id="A0A8T2PHZ0"/>
<evidence type="ECO:0000313" key="3">
    <source>
        <dbReference type="Proteomes" id="UP000824540"/>
    </source>
</evidence>
<gene>
    <name evidence="2" type="ORF">JZ751_020507</name>
</gene>
<organism evidence="2 3">
    <name type="scientific">Albula glossodonta</name>
    <name type="common">roundjaw bonefish</name>
    <dbReference type="NCBI Taxonomy" id="121402"/>
    <lineage>
        <taxon>Eukaryota</taxon>
        <taxon>Metazoa</taxon>
        <taxon>Chordata</taxon>
        <taxon>Craniata</taxon>
        <taxon>Vertebrata</taxon>
        <taxon>Euteleostomi</taxon>
        <taxon>Actinopterygii</taxon>
        <taxon>Neopterygii</taxon>
        <taxon>Teleostei</taxon>
        <taxon>Albuliformes</taxon>
        <taxon>Albulidae</taxon>
        <taxon>Albula</taxon>
    </lineage>
</organism>
<feature type="region of interest" description="Disordered" evidence="1">
    <location>
        <begin position="166"/>
        <end position="231"/>
    </location>
</feature>
<keyword evidence="3" id="KW-1185">Reference proteome</keyword>
<dbReference type="EMBL" id="JAFBMS010000005">
    <property type="protein sequence ID" value="KAG9352094.1"/>
    <property type="molecule type" value="Genomic_DNA"/>
</dbReference>
<evidence type="ECO:0000256" key="1">
    <source>
        <dbReference type="SAM" id="MobiDB-lite"/>
    </source>
</evidence>
<protein>
    <submittedName>
        <fullName evidence="2">Uncharacterized protein</fullName>
    </submittedName>
</protein>
<comment type="caution">
    <text evidence="2">The sequence shown here is derived from an EMBL/GenBank/DDBJ whole genome shotgun (WGS) entry which is preliminary data.</text>
</comment>
<reference evidence="2" key="1">
    <citation type="thesis" date="2021" institute="BYU ScholarsArchive" country="Provo, UT, USA">
        <title>Applications of and Algorithms for Genome Assembly and Genomic Analyses with an Emphasis on Marine Teleosts.</title>
        <authorList>
            <person name="Pickett B.D."/>
        </authorList>
    </citation>
    <scope>NUCLEOTIDE SEQUENCE</scope>
    <source>
        <strain evidence="2">HI-2016</strain>
    </source>
</reference>
<proteinExistence type="predicted"/>
<name>A0A8T2PHZ0_9TELE</name>
<evidence type="ECO:0000313" key="2">
    <source>
        <dbReference type="EMBL" id="KAG9352094.1"/>
    </source>
</evidence>
<sequence length="231" mass="24758">MNHSFSWTIPGACYLDKIEQAAETPGHGVEPLGARVRPARVHQLCQVTVGEVAAPSAGWEVLLCHVAGGEMANTQEVTVSVVQRRGEPAYVELQVSLGCLHISPEGDVFLHGGETEQKRDSREGLETLRQLGLEFEGRAPGDQNKHCPPAGSVVARVGRSLGNATYQLEKSHNGRGRGRSLSSRSPQPQTDTAPAQAHSWSSARSVAAWYSQPRGSHSPPIPTVTPAAHRD</sequence>
<feature type="compositionally biased region" description="Polar residues" evidence="1">
    <location>
        <begin position="186"/>
        <end position="204"/>
    </location>
</feature>